<organism evidence="7 8">
    <name type="scientific">Clostridium fessum</name>
    <dbReference type="NCBI Taxonomy" id="2126740"/>
    <lineage>
        <taxon>Bacteria</taxon>
        <taxon>Bacillati</taxon>
        <taxon>Bacillota</taxon>
        <taxon>Clostridia</taxon>
        <taxon>Eubacteriales</taxon>
        <taxon>Clostridiaceae</taxon>
        <taxon>Clostridium</taxon>
    </lineage>
</organism>
<feature type="transmembrane region" description="Helical" evidence="6">
    <location>
        <begin position="117"/>
        <end position="136"/>
    </location>
</feature>
<evidence type="ECO:0000256" key="6">
    <source>
        <dbReference type="SAM" id="Phobius"/>
    </source>
</evidence>
<dbReference type="AlphaFoldDB" id="A0A2T3FS22"/>
<sequence>MKLFHSLDLKLKSCLIALFGSAFLAFGLYHVHSFSGVTEGGVLGMTLLLDHWFHISPSVSGFIMNLACYAMGWKLLGRQFIAYSILSSASFSLSYRICEQFPPLWPQLADMPLAASLLGAVFVGVGAGLCVRIGGAPGGDDALAMSLSHVTHIKIQWIYLLSDFAVLVLSLSYIPLNRMVYSILTVLLSGQIIGFVQTAGTHPVENMET</sequence>
<dbReference type="EMBL" id="PYLO01000002">
    <property type="protein sequence ID" value="PST38077.1"/>
    <property type="molecule type" value="Genomic_DNA"/>
</dbReference>
<dbReference type="InterPro" id="IPR051461">
    <property type="entry name" value="UPF0750_membrane"/>
</dbReference>
<comment type="subcellular location">
    <subcellularLocation>
        <location evidence="1">Cell membrane</location>
        <topology evidence="1">Multi-pass membrane protein</topology>
    </subcellularLocation>
</comment>
<evidence type="ECO:0008006" key="9">
    <source>
        <dbReference type="Google" id="ProtNLM"/>
    </source>
</evidence>
<gene>
    <name evidence="7" type="ORF">C7U56_08035</name>
</gene>
<evidence type="ECO:0000256" key="4">
    <source>
        <dbReference type="ARBA" id="ARBA00022989"/>
    </source>
</evidence>
<evidence type="ECO:0000313" key="8">
    <source>
        <dbReference type="Proteomes" id="UP000241048"/>
    </source>
</evidence>
<dbReference type="InterPro" id="IPR003740">
    <property type="entry name" value="YitT"/>
</dbReference>
<feature type="transmembrane region" description="Helical" evidence="6">
    <location>
        <begin position="157"/>
        <end position="174"/>
    </location>
</feature>
<evidence type="ECO:0000256" key="5">
    <source>
        <dbReference type="ARBA" id="ARBA00023136"/>
    </source>
</evidence>
<keyword evidence="2" id="KW-1003">Cell membrane</keyword>
<keyword evidence="8" id="KW-1185">Reference proteome</keyword>
<feature type="transmembrane region" description="Helical" evidence="6">
    <location>
        <begin position="180"/>
        <end position="200"/>
    </location>
</feature>
<accession>A0A2T3FS22</accession>
<feature type="transmembrane region" description="Helical" evidence="6">
    <location>
        <begin position="12"/>
        <end position="32"/>
    </location>
</feature>
<keyword evidence="3 6" id="KW-0812">Transmembrane</keyword>
<keyword evidence="5 6" id="KW-0472">Membrane</keyword>
<dbReference type="Pfam" id="PF02588">
    <property type="entry name" value="YitT_membrane"/>
    <property type="match status" value="1"/>
</dbReference>
<keyword evidence="4 6" id="KW-1133">Transmembrane helix</keyword>
<evidence type="ECO:0000256" key="3">
    <source>
        <dbReference type="ARBA" id="ARBA00022692"/>
    </source>
</evidence>
<evidence type="ECO:0000313" key="7">
    <source>
        <dbReference type="EMBL" id="PST38077.1"/>
    </source>
</evidence>
<comment type="caution">
    <text evidence="7">The sequence shown here is derived from an EMBL/GenBank/DDBJ whole genome shotgun (WGS) entry which is preliminary data.</text>
</comment>
<proteinExistence type="predicted"/>
<feature type="transmembrane region" description="Helical" evidence="6">
    <location>
        <begin position="52"/>
        <end position="73"/>
    </location>
</feature>
<evidence type="ECO:0000256" key="1">
    <source>
        <dbReference type="ARBA" id="ARBA00004651"/>
    </source>
</evidence>
<dbReference type="Proteomes" id="UP000241048">
    <property type="component" value="Unassembled WGS sequence"/>
</dbReference>
<dbReference type="GO" id="GO:0005886">
    <property type="term" value="C:plasma membrane"/>
    <property type="evidence" value="ECO:0007669"/>
    <property type="project" value="UniProtKB-SubCell"/>
</dbReference>
<dbReference type="PANTHER" id="PTHR33545:SF10">
    <property type="entry name" value="UPF0750 MEMBRANE PROTEIN YPJC"/>
    <property type="match status" value="1"/>
</dbReference>
<dbReference type="PANTHER" id="PTHR33545">
    <property type="entry name" value="UPF0750 MEMBRANE PROTEIN YITT-RELATED"/>
    <property type="match status" value="1"/>
</dbReference>
<protein>
    <recommendedName>
        <fullName evidence="9">YitT family protein</fullName>
    </recommendedName>
</protein>
<evidence type="ECO:0000256" key="2">
    <source>
        <dbReference type="ARBA" id="ARBA00022475"/>
    </source>
</evidence>
<name>A0A2T3FS22_9CLOT</name>
<reference evidence="7 8" key="1">
    <citation type="submission" date="2018-03" db="EMBL/GenBank/DDBJ databases">
        <title>Lachnoclostridium SNUG30386 gen.nov., sp.nov., isolated from human faeces.</title>
        <authorList>
            <person name="Seo B."/>
            <person name="Jeon K."/>
            <person name="Ko G."/>
        </authorList>
    </citation>
    <scope>NUCLEOTIDE SEQUENCE [LARGE SCALE GENOMIC DNA]</scope>
    <source>
        <strain evidence="7 8">SNUG30386</strain>
    </source>
</reference>